<protein>
    <submittedName>
        <fullName evidence="2">Uncharacterized protein</fullName>
    </submittedName>
</protein>
<evidence type="ECO:0000313" key="2">
    <source>
        <dbReference type="EMBL" id="GLQ57861.1"/>
    </source>
</evidence>
<feature type="region of interest" description="Disordered" evidence="1">
    <location>
        <begin position="1"/>
        <end position="41"/>
    </location>
</feature>
<dbReference type="Proteomes" id="UP001156691">
    <property type="component" value="Unassembled WGS sequence"/>
</dbReference>
<comment type="caution">
    <text evidence="2">The sequence shown here is derived from an EMBL/GenBank/DDBJ whole genome shotgun (WGS) entry which is preliminary data.</text>
</comment>
<dbReference type="EMBL" id="BSNS01000024">
    <property type="protein sequence ID" value="GLQ57861.1"/>
    <property type="molecule type" value="Genomic_DNA"/>
</dbReference>
<name>A0ABQ5WCQ7_9HYPH</name>
<reference evidence="3" key="1">
    <citation type="journal article" date="2019" name="Int. J. Syst. Evol. Microbiol.">
        <title>The Global Catalogue of Microorganisms (GCM) 10K type strain sequencing project: providing services to taxonomists for standard genome sequencing and annotation.</title>
        <authorList>
            <consortium name="The Broad Institute Genomics Platform"/>
            <consortium name="The Broad Institute Genome Sequencing Center for Infectious Disease"/>
            <person name="Wu L."/>
            <person name="Ma J."/>
        </authorList>
    </citation>
    <scope>NUCLEOTIDE SEQUENCE [LARGE SCALE GENOMIC DNA]</scope>
    <source>
        <strain evidence="3">NBRC 112416</strain>
    </source>
</reference>
<evidence type="ECO:0000256" key="1">
    <source>
        <dbReference type="SAM" id="MobiDB-lite"/>
    </source>
</evidence>
<accession>A0ABQ5WCQ7</accession>
<evidence type="ECO:0000313" key="3">
    <source>
        <dbReference type="Proteomes" id="UP001156691"/>
    </source>
</evidence>
<sequence length="41" mass="4356">MTADSRAADSKAFGQGMDRHRAEGEEFDDAAADGIAERGEL</sequence>
<gene>
    <name evidence="2" type="ORF">GCM10010862_51200</name>
</gene>
<keyword evidence="3" id="KW-1185">Reference proteome</keyword>
<proteinExistence type="predicted"/>
<organism evidence="2 3">
    <name type="scientific">Devosia nitrariae</name>
    <dbReference type="NCBI Taxonomy" id="2071872"/>
    <lineage>
        <taxon>Bacteria</taxon>
        <taxon>Pseudomonadati</taxon>
        <taxon>Pseudomonadota</taxon>
        <taxon>Alphaproteobacteria</taxon>
        <taxon>Hyphomicrobiales</taxon>
        <taxon>Devosiaceae</taxon>
        <taxon>Devosia</taxon>
    </lineage>
</organism>